<feature type="domain" description="N-acetyltransferase" evidence="3">
    <location>
        <begin position="4"/>
        <end position="179"/>
    </location>
</feature>
<organism evidence="4">
    <name type="scientific">Flexilinea flocculi</name>
    <dbReference type="NCBI Taxonomy" id="1678840"/>
    <lineage>
        <taxon>Bacteria</taxon>
        <taxon>Bacillati</taxon>
        <taxon>Chloroflexota</taxon>
        <taxon>Anaerolineae</taxon>
        <taxon>Anaerolineales</taxon>
        <taxon>Anaerolineaceae</taxon>
        <taxon>Flexilinea</taxon>
    </lineage>
</organism>
<proteinExistence type="predicted"/>
<evidence type="ECO:0000313" key="4">
    <source>
        <dbReference type="EMBL" id="GAP40608.1"/>
    </source>
</evidence>
<dbReference type="RefSeq" id="WP_062280129.1">
    <property type="nucleotide sequence ID" value="NZ_DF968181.1"/>
</dbReference>
<dbReference type="AlphaFoldDB" id="A0A0S7BUW2"/>
<dbReference type="OrthoDB" id="9800193at2"/>
<reference evidence="4" key="1">
    <citation type="journal article" date="2015" name="Genome Announc.">
        <title>Draft Genome Sequence of Anaerolineae Strain TC1, a Novel Isolate from a Methanogenic Wastewater Treatment System.</title>
        <authorList>
            <person name="Matsuura N."/>
            <person name="Tourlousse D.M."/>
            <person name="Sun L."/>
            <person name="Toyonaga M."/>
            <person name="Kuroda K."/>
            <person name="Ohashi A."/>
            <person name="Cruz R."/>
            <person name="Yamaguchi T."/>
            <person name="Sekiguchi Y."/>
        </authorList>
    </citation>
    <scope>NUCLEOTIDE SEQUENCE [LARGE SCALE GENOMIC DNA]</scope>
    <source>
        <strain evidence="4">TC1</strain>
    </source>
</reference>
<sequence>MAEIELRIANMSDCPLLTKIDLDFDSEFVWTSQIMDELDSYSINLQKIKLPKTIHVPFQANNISALENMIKRKEVLIARFENQIVGFSRIETDETENQFIIKTGGVKPEYRKKGIGTAILTGVQEMAQQNHISRLVFTLQAKNDPAIHFLMNRGFKFCGYQEFYFSNFEIALFYAKNIR</sequence>
<accession>A0A0S7BUW2</accession>
<dbReference type="InterPro" id="IPR016181">
    <property type="entry name" value="Acyl_CoA_acyltransferase"/>
</dbReference>
<evidence type="ECO:0000256" key="1">
    <source>
        <dbReference type="ARBA" id="ARBA00022679"/>
    </source>
</evidence>
<dbReference type="PANTHER" id="PTHR42919:SF8">
    <property type="entry name" value="N-ALPHA-ACETYLTRANSFERASE 50"/>
    <property type="match status" value="1"/>
</dbReference>
<name>A0A0S7BUW2_9CHLR</name>
<keyword evidence="1 4" id="KW-0808">Transferase</keyword>
<keyword evidence="5" id="KW-1185">Reference proteome</keyword>
<evidence type="ECO:0000313" key="5">
    <source>
        <dbReference type="Proteomes" id="UP000053370"/>
    </source>
</evidence>
<dbReference type="EMBL" id="DF968181">
    <property type="protein sequence ID" value="GAP40608.1"/>
    <property type="molecule type" value="Genomic_DNA"/>
</dbReference>
<dbReference type="STRING" id="1678840.ATC1_13585"/>
<evidence type="ECO:0000259" key="3">
    <source>
        <dbReference type="PROSITE" id="PS51186"/>
    </source>
</evidence>
<dbReference type="Gene3D" id="3.40.630.30">
    <property type="match status" value="1"/>
</dbReference>
<evidence type="ECO:0000256" key="2">
    <source>
        <dbReference type="ARBA" id="ARBA00023315"/>
    </source>
</evidence>
<dbReference type="PANTHER" id="PTHR42919">
    <property type="entry name" value="N-ALPHA-ACETYLTRANSFERASE"/>
    <property type="match status" value="1"/>
</dbReference>
<dbReference type="InterPro" id="IPR051556">
    <property type="entry name" value="N-term/lysine_N-AcTrnsfr"/>
</dbReference>
<protein>
    <submittedName>
        <fullName evidence="4">Acetyltransferase (GNAT) family</fullName>
    </submittedName>
</protein>
<dbReference type="PROSITE" id="PS51186">
    <property type="entry name" value="GNAT"/>
    <property type="match status" value="1"/>
</dbReference>
<dbReference type="GO" id="GO:0016747">
    <property type="term" value="F:acyltransferase activity, transferring groups other than amino-acyl groups"/>
    <property type="evidence" value="ECO:0007669"/>
    <property type="project" value="InterPro"/>
</dbReference>
<gene>
    <name evidence="4" type="ORF">ATC1_13585</name>
</gene>
<dbReference type="CDD" id="cd04301">
    <property type="entry name" value="NAT_SF"/>
    <property type="match status" value="1"/>
</dbReference>
<dbReference type="InterPro" id="IPR000182">
    <property type="entry name" value="GNAT_dom"/>
</dbReference>
<dbReference type="SUPFAM" id="SSF55729">
    <property type="entry name" value="Acyl-CoA N-acyltransferases (Nat)"/>
    <property type="match status" value="1"/>
</dbReference>
<dbReference type="Proteomes" id="UP000053370">
    <property type="component" value="Unassembled WGS sequence"/>
</dbReference>
<dbReference type="Pfam" id="PF00583">
    <property type="entry name" value="Acetyltransf_1"/>
    <property type="match status" value="1"/>
</dbReference>
<keyword evidence="2" id="KW-0012">Acyltransferase</keyword>